<dbReference type="InterPro" id="IPR004358">
    <property type="entry name" value="Sig_transdc_His_kin-like_C"/>
</dbReference>
<keyword evidence="3" id="KW-0175">Coiled coil</keyword>
<dbReference type="SUPFAM" id="SSF47384">
    <property type="entry name" value="Homodimeric domain of signal transducing histidine kinase"/>
    <property type="match status" value="1"/>
</dbReference>
<evidence type="ECO:0000256" key="3">
    <source>
        <dbReference type="SAM" id="Coils"/>
    </source>
</evidence>
<dbReference type="SUPFAM" id="SSF55874">
    <property type="entry name" value="ATPase domain of HSP90 chaperone/DNA topoisomerase II/histidine kinase"/>
    <property type="match status" value="1"/>
</dbReference>
<dbReference type="Proteomes" id="UP001595791">
    <property type="component" value="Unassembled WGS sequence"/>
</dbReference>
<feature type="coiled-coil region" evidence="3">
    <location>
        <begin position="695"/>
        <end position="722"/>
    </location>
</feature>
<gene>
    <name evidence="5" type="ORF">ACFOW7_06475</name>
</gene>
<evidence type="ECO:0000256" key="2">
    <source>
        <dbReference type="ARBA" id="ARBA00012438"/>
    </source>
</evidence>
<feature type="domain" description="Histidine kinase" evidence="4">
    <location>
        <begin position="731"/>
        <end position="971"/>
    </location>
</feature>
<protein>
    <recommendedName>
        <fullName evidence="2">histidine kinase</fullName>
        <ecNumber evidence="2">2.7.13.3</ecNumber>
    </recommendedName>
</protein>
<comment type="catalytic activity">
    <reaction evidence="1">
        <text>ATP + protein L-histidine = ADP + protein N-phospho-L-histidine.</text>
        <dbReference type="EC" id="2.7.13.3"/>
    </reaction>
</comment>
<dbReference type="Gene3D" id="3.30.450.40">
    <property type="match status" value="1"/>
</dbReference>
<dbReference type="Gene3D" id="1.25.40.10">
    <property type="entry name" value="Tetratricopeptide repeat domain"/>
    <property type="match status" value="1"/>
</dbReference>
<dbReference type="GO" id="GO:0016301">
    <property type="term" value="F:kinase activity"/>
    <property type="evidence" value="ECO:0007669"/>
    <property type="project" value="UniProtKB-KW"/>
</dbReference>
<keyword evidence="5" id="KW-0418">Kinase</keyword>
<proteinExistence type="predicted"/>
<dbReference type="SUPFAM" id="SSF55781">
    <property type="entry name" value="GAF domain-like"/>
    <property type="match status" value="1"/>
</dbReference>
<keyword evidence="6" id="KW-1185">Reference proteome</keyword>
<dbReference type="InterPro" id="IPR011990">
    <property type="entry name" value="TPR-like_helical_dom_sf"/>
</dbReference>
<dbReference type="InterPro" id="IPR029016">
    <property type="entry name" value="GAF-like_dom_sf"/>
</dbReference>
<dbReference type="EMBL" id="JBHSBU010000001">
    <property type="protein sequence ID" value="MFC4159000.1"/>
    <property type="molecule type" value="Genomic_DNA"/>
</dbReference>
<dbReference type="InterPro" id="IPR003594">
    <property type="entry name" value="HATPase_dom"/>
</dbReference>
<evidence type="ECO:0000313" key="5">
    <source>
        <dbReference type="EMBL" id="MFC4159000.1"/>
    </source>
</evidence>
<dbReference type="Gene3D" id="3.30.565.10">
    <property type="entry name" value="Histidine kinase-like ATPase, C-terminal domain"/>
    <property type="match status" value="1"/>
</dbReference>
<dbReference type="RefSeq" id="WP_378162277.1">
    <property type="nucleotide sequence ID" value="NZ_JBHSBU010000001.1"/>
</dbReference>
<organism evidence="5 6">
    <name type="scientific">Chitinimonas lacunae</name>
    <dbReference type="NCBI Taxonomy" id="1963018"/>
    <lineage>
        <taxon>Bacteria</taxon>
        <taxon>Pseudomonadati</taxon>
        <taxon>Pseudomonadota</taxon>
        <taxon>Betaproteobacteria</taxon>
        <taxon>Neisseriales</taxon>
        <taxon>Chitinibacteraceae</taxon>
        <taxon>Chitinimonas</taxon>
    </lineage>
</organism>
<dbReference type="PROSITE" id="PS50109">
    <property type="entry name" value="HIS_KIN"/>
    <property type="match status" value="1"/>
</dbReference>
<reference evidence="6" key="1">
    <citation type="journal article" date="2019" name="Int. J. Syst. Evol. Microbiol.">
        <title>The Global Catalogue of Microorganisms (GCM) 10K type strain sequencing project: providing services to taxonomists for standard genome sequencing and annotation.</title>
        <authorList>
            <consortium name="The Broad Institute Genomics Platform"/>
            <consortium name="The Broad Institute Genome Sequencing Center for Infectious Disease"/>
            <person name="Wu L."/>
            <person name="Ma J."/>
        </authorList>
    </citation>
    <scope>NUCLEOTIDE SEQUENCE [LARGE SCALE GENOMIC DNA]</scope>
    <source>
        <strain evidence="6">LMG 29894</strain>
    </source>
</reference>
<sequence>MNPALYLDDAALARWRADLAGPSEQWPVPVLIHLAWHLRQRDSRCALALADLAEEKLGASVALRTTLAATVLADGTVGELMADEDEVAESPALAARLALLRGEIAWLYADLGVAEQKLAEARQGFARADDPIGQGDSLLLAAQLAWDRGQPEARRQCLASALALFSEAGDVARQASAMGWIAYFANFERQTESIDALEAWARERPGQVEVTGFLDFCHAWDACGDGRYQDAADGWECAAERLQALGLIRLAITSFNNASTAAGNQSDFARESALAERALALARPHGWPFSMGQSLRSLGEAMRAVGDFAGALPVYEEAATCLKPLSRSWLYAVVTHELALVQLETGAFEQALAALEASEAAVVEGGHRGVLPSVLGRKALALSLTGRGTEALATAERALEASENGYHGAHDTVLEVLATIHLRHGLPSKRLELPAPQAALHYLDRYVAVKNITPGYIPEVSILADYATAWEQAGDLAKALDYERRRATLLESEGTQKAMQQVKALQLSNEAEKAKLAAEHQRQLAESESARARALETMSSTLLTLGELGQKITSCLDSRQVFEALTQHVAAMLDCQLVSIYQLNQAEGTLDMIVGLERGQPLAPMRIPLDSPESLTARAVREQTEILCDVDPGEEIANRLPGPRRIRTALFAPLSAEDRVLGAMSIQSELADAYSELERLIFRTLCAYGAIALNNAESYRKLDATLRELRQAQAQLVQTEKMASLGTLTAGIAHEINNPANFAHVGAQSLAVELESFREFLLALAGEEAPEALVASLNRRVDALIGQTDTVIEGTTRIRDLVRDLRTFARLDEAERKAVRIGDCLQPTLNLVRGQLAPYVQIDAELAANPTLECWPAQLSQVFLNLISNAYQAIVSRRRADPASPQGKLVIRSRQNGEWLEMSFQDNGCGMAPEVLPRIFEPFYTTKPVGEGTGLGLSISFGIVERHRGLIEVSSVEGEGSCFTVKLPVQEE</sequence>
<dbReference type="Pfam" id="PF13185">
    <property type="entry name" value="GAF_2"/>
    <property type="match status" value="1"/>
</dbReference>
<dbReference type="InterPro" id="IPR005467">
    <property type="entry name" value="His_kinase_dom"/>
</dbReference>
<comment type="caution">
    <text evidence="5">The sequence shown here is derived from an EMBL/GenBank/DDBJ whole genome shotgun (WGS) entry which is preliminary data.</text>
</comment>
<feature type="coiled-coil region" evidence="3">
    <location>
        <begin position="508"/>
        <end position="537"/>
    </location>
</feature>
<dbReference type="PANTHER" id="PTHR43065:SF50">
    <property type="entry name" value="HISTIDINE KINASE"/>
    <property type="match status" value="1"/>
</dbReference>
<name>A0ABV8MP15_9NEIS</name>
<dbReference type="PANTHER" id="PTHR43065">
    <property type="entry name" value="SENSOR HISTIDINE KINASE"/>
    <property type="match status" value="1"/>
</dbReference>
<dbReference type="InterPro" id="IPR003018">
    <property type="entry name" value="GAF"/>
</dbReference>
<dbReference type="SMART" id="SM00387">
    <property type="entry name" value="HATPase_c"/>
    <property type="match status" value="1"/>
</dbReference>
<dbReference type="Gene3D" id="1.10.287.130">
    <property type="match status" value="1"/>
</dbReference>
<dbReference type="PRINTS" id="PR00344">
    <property type="entry name" value="BCTRLSENSOR"/>
</dbReference>
<evidence type="ECO:0000256" key="1">
    <source>
        <dbReference type="ARBA" id="ARBA00000085"/>
    </source>
</evidence>
<dbReference type="SMART" id="SM00065">
    <property type="entry name" value="GAF"/>
    <property type="match status" value="1"/>
</dbReference>
<dbReference type="Pfam" id="PF02518">
    <property type="entry name" value="HATPase_c"/>
    <property type="match status" value="1"/>
</dbReference>
<evidence type="ECO:0000259" key="4">
    <source>
        <dbReference type="PROSITE" id="PS50109"/>
    </source>
</evidence>
<evidence type="ECO:0000313" key="6">
    <source>
        <dbReference type="Proteomes" id="UP001595791"/>
    </source>
</evidence>
<keyword evidence="5" id="KW-0808">Transferase</keyword>
<accession>A0ABV8MP15</accession>
<dbReference type="EC" id="2.7.13.3" evidence="2"/>
<dbReference type="SUPFAM" id="SSF48452">
    <property type="entry name" value="TPR-like"/>
    <property type="match status" value="1"/>
</dbReference>
<dbReference type="InterPro" id="IPR036097">
    <property type="entry name" value="HisK_dim/P_sf"/>
</dbReference>
<dbReference type="InterPro" id="IPR036890">
    <property type="entry name" value="HATPase_C_sf"/>
</dbReference>